<accession>A0A392PTR6</accession>
<feature type="non-terminal residue" evidence="1">
    <location>
        <position position="1"/>
    </location>
</feature>
<dbReference type="InterPro" id="IPR012340">
    <property type="entry name" value="NA-bd_OB-fold"/>
</dbReference>
<reference evidence="1 2" key="1">
    <citation type="journal article" date="2018" name="Front. Plant Sci.">
        <title>Red Clover (Trifolium pratense) and Zigzag Clover (T. medium) - A Picture of Genomic Similarities and Differences.</title>
        <authorList>
            <person name="Dluhosova J."/>
            <person name="Istvanek J."/>
            <person name="Nedelnik J."/>
            <person name="Repkova J."/>
        </authorList>
    </citation>
    <scope>NUCLEOTIDE SEQUENCE [LARGE SCALE GENOMIC DNA]</scope>
    <source>
        <strain evidence="2">cv. 10/8</strain>
        <tissue evidence="1">Leaf</tissue>
    </source>
</reference>
<protein>
    <submittedName>
        <fullName evidence="1">Replication protein A1-like protein</fullName>
    </submittedName>
</protein>
<proteinExistence type="predicted"/>
<dbReference type="Gene3D" id="2.40.50.140">
    <property type="entry name" value="Nucleic acid-binding proteins"/>
    <property type="match status" value="1"/>
</dbReference>
<name>A0A392PTR6_9FABA</name>
<dbReference type="SUPFAM" id="SSF50249">
    <property type="entry name" value="Nucleic acid-binding proteins"/>
    <property type="match status" value="1"/>
</dbReference>
<keyword evidence="2" id="KW-1185">Reference proteome</keyword>
<organism evidence="1 2">
    <name type="scientific">Trifolium medium</name>
    <dbReference type="NCBI Taxonomy" id="97028"/>
    <lineage>
        <taxon>Eukaryota</taxon>
        <taxon>Viridiplantae</taxon>
        <taxon>Streptophyta</taxon>
        <taxon>Embryophyta</taxon>
        <taxon>Tracheophyta</taxon>
        <taxon>Spermatophyta</taxon>
        <taxon>Magnoliopsida</taxon>
        <taxon>eudicotyledons</taxon>
        <taxon>Gunneridae</taxon>
        <taxon>Pentapetalae</taxon>
        <taxon>rosids</taxon>
        <taxon>fabids</taxon>
        <taxon>Fabales</taxon>
        <taxon>Fabaceae</taxon>
        <taxon>Papilionoideae</taxon>
        <taxon>50 kb inversion clade</taxon>
        <taxon>NPAAA clade</taxon>
        <taxon>Hologalegina</taxon>
        <taxon>IRL clade</taxon>
        <taxon>Trifolieae</taxon>
        <taxon>Trifolium</taxon>
    </lineage>
</organism>
<evidence type="ECO:0000313" key="2">
    <source>
        <dbReference type="Proteomes" id="UP000265520"/>
    </source>
</evidence>
<evidence type="ECO:0000313" key="1">
    <source>
        <dbReference type="EMBL" id="MCI15483.1"/>
    </source>
</evidence>
<sequence>VIGGFKQMTYSQQHAGPKKICAAFTVVDSSGVELSCTLWGNFATTLFNYLNGRTNNEPVVIIIKHGKIKDASDSYAVSIGNAWNGTKVFIDADYDDAKKIANR</sequence>
<dbReference type="CDD" id="cd04481">
    <property type="entry name" value="RPA1_DBD_B_like"/>
    <property type="match status" value="1"/>
</dbReference>
<comment type="caution">
    <text evidence="1">The sequence shown here is derived from an EMBL/GenBank/DDBJ whole genome shotgun (WGS) entry which is preliminary data.</text>
</comment>
<dbReference type="AlphaFoldDB" id="A0A392PTR6"/>
<dbReference type="Proteomes" id="UP000265520">
    <property type="component" value="Unassembled WGS sequence"/>
</dbReference>
<dbReference type="EMBL" id="LXQA010096684">
    <property type="protein sequence ID" value="MCI15483.1"/>
    <property type="molecule type" value="Genomic_DNA"/>
</dbReference>